<feature type="compositionally biased region" description="Basic and acidic residues" evidence="1">
    <location>
        <begin position="294"/>
        <end position="308"/>
    </location>
</feature>
<feature type="compositionally biased region" description="Polar residues" evidence="1">
    <location>
        <begin position="316"/>
        <end position="325"/>
    </location>
</feature>
<gene>
    <name evidence="4" type="ORF">Agabi119p4_11501</name>
</gene>
<dbReference type="AlphaFoldDB" id="A0A8H7EUY5"/>
<dbReference type="Pfam" id="PF20152">
    <property type="entry name" value="DUF6534"/>
    <property type="match status" value="1"/>
</dbReference>
<keyword evidence="2" id="KW-0812">Transmembrane</keyword>
<feature type="region of interest" description="Disordered" evidence="1">
    <location>
        <begin position="294"/>
        <end position="325"/>
    </location>
</feature>
<feature type="transmembrane region" description="Helical" evidence="2">
    <location>
        <begin position="202"/>
        <end position="226"/>
    </location>
</feature>
<reference evidence="4 5" key="1">
    <citation type="journal article" name="Sci. Rep.">
        <title>Telomere-to-telomere assembled and centromere annotated genomes of the two main subspecies of the button mushroom Agaricus bisporus reveal especially polymorphic chromosome ends.</title>
        <authorList>
            <person name="Sonnenberg A.S.M."/>
            <person name="Sedaghat-Telgerd N."/>
            <person name="Lavrijssen B."/>
            <person name="Ohm R.A."/>
            <person name="Hendrickx P.M."/>
            <person name="Scholtmeijer K."/>
            <person name="Baars J.J.P."/>
            <person name="van Peer A."/>
        </authorList>
    </citation>
    <scope>NUCLEOTIDE SEQUENCE [LARGE SCALE GENOMIC DNA]</scope>
    <source>
        <strain evidence="4 5">H119_p4</strain>
    </source>
</reference>
<feature type="transmembrane region" description="Helical" evidence="2">
    <location>
        <begin position="14"/>
        <end position="35"/>
    </location>
</feature>
<dbReference type="PANTHER" id="PTHR40465:SF1">
    <property type="entry name" value="DUF6534 DOMAIN-CONTAINING PROTEIN"/>
    <property type="match status" value="1"/>
</dbReference>
<feature type="transmembrane region" description="Helical" evidence="2">
    <location>
        <begin position="156"/>
        <end position="181"/>
    </location>
</feature>
<feature type="transmembrane region" description="Helical" evidence="2">
    <location>
        <begin position="232"/>
        <end position="255"/>
    </location>
</feature>
<name>A0A8H7EUY5_AGABI</name>
<keyword evidence="2" id="KW-1133">Transmembrane helix</keyword>
<dbReference type="PANTHER" id="PTHR40465">
    <property type="entry name" value="CHROMOSOME 1, WHOLE GENOME SHOTGUN SEQUENCE"/>
    <property type="match status" value="1"/>
</dbReference>
<evidence type="ECO:0000313" key="4">
    <source>
        <dbReference type="EMBL" id="KAF7759806.1"/>
    </source>
</evidence>
<protein>
    <recommendedName>
        <fullName evidence="3">DUF6534 domain-containing protein</fullName>
    </recommendedName>
</protein>
<sequence>MESSYDSDTLAPPFVGFVIGTALFGATILQAYQYFKNYSDNSIMMKLQVSIICLLDALHLVFSSKLMYTFFISNFGSVVDSTRNVWSFKAIGITQSILIVCVQMLVLAGVCPEKNIHAFPTPELGPLETDQGVGVVVCYKVLHVDVILSFGTDSEWMIYLGFGATTILDISIALMMCFVLHKNKLNINQHGITMGIVEVLSTLIKYAFGTGLLTAFASFLVIVSFVARPNTLFYIGVSLSVPRLYTNSFLVMLNIRRQLNDKLKATPELEKISGLVFDQHAADVTSVFLGSEADDHRRETRTSIDIEAGRPGLDSHPSQPSSTTL</sequence>
<feature type="domain" description="DUF6534" evidence="3">
    <location>
        <begin position="166"/>
        <end position="257"/>
    </location>
</feature>
<proteinExistence type="predicted"/>
<organism evidence="4 5">
    <name type="scientific">Agaricus bisporus var. burnettii</name>
    <dbReference type="NCBI Taxonomy" id="192524"/>
    <lineage>
        <taxon>Eukaryota</taxon>
        <taxon>Fungi</taxon>
        <taxon>Dikarya</taxon>
        <taxon>Basidiomycota</taxon>
        <taxon>Agaricomycotina</taxon>
        <taxon>Agaricomycetes</taxon>
        <taxon>Agaricomycetidae</taxon>
        <taxon>Agaricales</taxon>
        <taxon>Agaricineae</taxon>
        <taxon>Agaricaceae</taxon>
        <taxon>Agaricus</taxon>
    </lineage>
</organism>
<evidence type="ECO:0000256" key="2">
    <source>
        <dbReference type="SAM" id="Phobius"/>
    </source>
</evidence>
<accession>A0A8H7EUY5</accession>
<feature type="transmembrane region" description="Helical" evidence="2">
    <location>
        <begin position="91"/>
        <end position="111"/>
    </location>
</feature>
<dbReference type="Proteomes" id="UP000629468">
    <property type="component" value="Unassembled WGS sequence"/>
</dbReference>
<evidence type="ECO:0000259" key="3">
    <source>
        <dbReference type="Pfam" id="PF20152"/>
    </source>
</evidence>
<keyword evidence="2" id="KW-0472">Membrane</keyword>
<dbReference type="InterPro" id="IPR045339">
    <property type="entry name" value="DUF6534"/>
</dbReference>
<comment type="caution">
    <text evidence="4">The sequence shown here is derived from an EMBL/GenBank/DDBJ whole genome shotgun (WGS) entry which is preliminary data.</text>
</comment>
<evidence type="ECO:0000313" key="5">
    <source>
        <dbReference type="Proteomes" id="UP000629468"/>
    </source>
</evidence>
<feature type="transmembrane region" description="Helical" evidence="2">
    <location>
        <begin position="47"/>
        <end position="71"/>
    </location>
</feature>
<evidence type="ECO:0000256" key="1">
    <source>
        <dbReference type="SAM" id="MobiDB-lite"/>
    </source>
</evidence>
<dbReference type="EMBL" id="JABXXO010000016">
    <property type="protein sequence ID" value="KAF7759806.1"/>
    <property type="molecule type" value="Genomic_DNA"/>
</dbReference>